<dbReference type="Pfam" id="PF00768">
    <property type="entry name" value="Peptidase_S11"/>
    <property type="match status" value="1"/>
</dbReference>
<keyword evidence="15" id="KW-1185">Reference proteome</keyword>
<keyword evidence="4" id="KW-0133">Cell shape</keyword>
<feature type="domain" description="Peptidase S11 D-alanyl-D-alanine carboxypeptidase A N-terminal" evidence="13">
    <location>
        <begin position="102"/>
        <end position="322"/>
    </location>
</feature>
<keyword evidence="11" id="KW-0472">Membrane</keyword>
<comment type="similarity">
    <text evidence="1 9">Belongs to the peptidase S11 family.</text>
</comment>
<dbReference type="PANTHER" id="PTHR21581">
    <property type="entry name" value="D-ALANYL-D-ALANINE CARBOXYPEPTIDASE"/>
    <property type="match status" value="1"/>
</dbReference>
<dbReference type="GO" id="GO:0071555">
    <property type="term" value="P:cell wall organization"/>
    <property type="evidence" value="ECO:0007669"/>
    <property type="project" value="UniProtKB-KW"/>
</dbReference>
<evidence type="ECO:0000256" key="12">
    <source>
        <dbReference type="SAM" id="SignalP"/>
    </source>
</evidence>
<dbReference type="EMBL" id="FOPJ01000001">
    <property type="protein sequence ID" value="SFG18672.1"/>
    <property type="molecule type" value="Genomic_DNA"/>
</dbReference>
<evidence type="ECO:0000313" key="15">
    <source>
        <dbReference type="Proteomes" id="UP000199065"/>
    </source>
</evidence>
<keyword evidence="2 12" id="KW-0732">Signal</keyword>
<evidence type="ECO:0000256" key="2">
    <source>
        <dbReference type="ARBA" id="ARBA00022729"/>
    </source>
</evidence>
<evidence type="ECO:0000256" key="8">
    <source>
        <dbReference type="PIRSR" id="PIRSR618044-2"/>
    </source>
</evidence>
<keyword evidence="6" id="KW-0961">Cell wall biogenesis/degradation</keyword>
<dbReference type="InterPro" id="IPR012338">
    <property type="entry name" value="Beta-lactam/transpept-like"/>
</dbReference>
<evidence type="ECO:0000256" key="3">
    <source>
        <dbReference type="ARBA" id="ARBA00022801"/>
    </source>
</evidence>
<protein>
    <submittedName>
        <fullName evidence="14">D-alanyl-D-alanine carboxypeptidase (Penicillin-binding protein 5/6)</fullName>
    </submittedName>
</protein>
<keyword evidence="3" id="KW-0378">Hydrolase</keyword>
<evidence type="ECO:0000256" key="1">
    <source>
        <dbReference type="ARBA" id="ARBA00007164"/>
    </source>
</evidence>
<dbReference type="GO" id="GO:0006508">
    <property type="term" value="P:proteolysis"/>
    <property type="evidence" value="ECO:0007669"/>
    <property type="project" value="InterPro"/>
</dbReference>
<feature type="signal peptide" evidence="12">
    <location>
        <begin position="1"/>
        <end position="28"/>
    </location>
</feature>
<dbReference type="InterPro" id="IPR018044">
    <property type="entry name" value="Peptidase_S11"/>
</dbReference>
<dbReference type="STRING" id="185761.SAMN05660282_00192"/>
<keyword evidence="14" id="KW-0121">Carboxypeptidase</keyword>
<dbReference type="Proteomes" id="UP000199065">
    <property type="component" value="Unassembled WGS sequence"/>
</dbReference>
<dbReference type="SUPFAM" id="SSF56601">
    <property type="entry name" value="beta-lactamase/transpeptidase-like"/>
    <property type="match status" value="1"/>
</dbReference>
<accession>A0A1I2PRA3</accession>
<gene>
    <name evidence="14" type="ORF">SAMN05660282_00192</name>
</gene>
<name>A0A1I2PRA3_9CORY</name>
<feature type="binding site" evidence="8">
    <location>
        <position position="293"/>
    </location>
    <ligand>
        <name>substrate</name>
    </ligand>
</feature>
<feature type="compositionally biased region" description="Polar residues" evidence="10">
    <location>
        <begin position="63"/>
        <end position="74"/>
    </location>
</feature>
<keyword evidence="5" id="KW-0573">Peptidoglycan synthesis</keyword>
<dbReference type="AlphaFoldDB" id="A0A1I2PRA3"/>
<dbReference type="GO" id="GO:0008360">
    <property type="term" value="P:regulation of cell shape"/>
    <property type="evidence" value="ECO:0007669"/>
    <property type="project" value="UniProtKB-KW"/>
</dbReference>
<evidence type="ECO:0000256" key="6">
    <source>
        <dbReference type="ARBA" id="ARBA00023316"/>
    </source>
</evidence>
<feature type="active site" evidence="7">
    <location>
        <position position="187"/>
    </location>
</feature>
<evidence type="ECO:0000259" key="13">
    <source>
        <dbReference type="Pfam" id="PF00768"/>
    </source>
</evidence>
<evidence type="ECO:0000313" key="14">
    <source>
        <dbReference type="EMBL" id="SFG18672.1"/>
    </source>
</evidence>
<sequence>MRINATRTPLPATLCATALLVSGTPAVAQEETTPTHPAEETAIVREEAPNTDNCPNSLEPPQARTTSENPQPGQASPAPLPISDKAQPCGMSIPAGFEVPENQTASAWLIFDIDSGEIIAQKDPHGRYRPASIIKVLLATLAIDELDLTKTIEGTEEDAAIEGSLVGIGPGGKYTNEELLHGLLLASGNDAAHALARQLGSDEEVLAKINALAKELGAEDTRVASYSGLDKPGMATSAHDLALFYRHAWEKPEFAKIVNTDHIKFPGYGEYEGYEVWNDNHLFLNDPDGIGGKTGYTDDANHTFVGALDRDGRRLAVVLLDTTVDKARPWEQAQAFLHEAYKVPAGAGIGSLLPVETVTSTAPTTSSAAPTTTAAAPIQPAQRESRKWIPYVIVAAVVALFALVLALSTNLSGRPQRRRNGRGGRGRRR</sequence>
<reference evidence="14 15" key="1">
    <citation type="submission" date="2016-10" db="EMBL/GenBank/DDBJ databases">
        <authorList>
            <person name="de Groot N.N."/>
        </authorList>
    </citation>
    <scope>NUCLEOTIDE SEQUENCE [LARGE SCALE GENOMIC DNA]</scope>
    <source>
        <strain>J11</strain>
        <strain evidence="15">PG 39</strain>
    </source>
</reference>
<dbReference type="OrthoDB" id="3663940at2"/>
<dbReference type="RefSeq" id="WP_092283484.1">
    <property type="nucleotide sequence ID" value="NZ_FOPJ01000001.1"/>
</dbReference>
<keyword evidence="11" id="KW-1133">Transmembrane helix</keyword>
<feature type="transmembrane region" description="Helical" evidence="11">
    <location>
        <begin position="388"/>
        <end position="409"/>
    </location>
</feature>
<keyword evidence="11" id="KW-0812">Transmembrane</keyword>
<evidence type="ECO:0000256" key="7">
    <source>
        <dbReference type="PIRSR" id="PIRSR618044-1"/>
    </source>
</evidence>
<proteinExistence type="inferred from homology"/>
<evidence type="ECO:0000256" key="10">
    <source>
        <dbReference type="SAM" id="MobiDB-lite"/>
    </source>
</evidence>
<dbReference type="PRINTS" id="PR00725">
    <property type="entry name" value="DADACBPTASE1"/>
</dbReference>
<feature type="active site" description="Proton acceptor" evidence="7">
    <location>
        <position position="135"/>
    </location>
</feature>
<dbReference type="GO" id="GO:0009252">
    <property type="term" value="P:peptidoglycan biosynthetic process"/>
    <property type="evidence" value="ECO:0007669"/>
    <property type="project" value="UniProtKB-KW"/>
</dbReference>
<evidence type="ECO:0000256" key="5">
    <source>
        <dbReference type="ARBA" id="ARBA00022984"/>
    </source>
</evidence>
<organism evidence="14 15">
    <name type="scientific">Corynebacterium spheniscorum</name>
    <dbReference type="NCBI Taxonomy" id="185761"/>
    <lineage>
        <taxon>Bacteria</taxon>
        <taxon>Bacillati</taxon>
        <taxon>Actinomycetota</taxon>
        <taxon>Actinomycetes</taxon>
        <taxon>Mycobacteriales</taxon>
        <taxon>Corynebacteriaceae</taxon>
        <taxon>Corynebacterium</taxon>
    </lineage>
</organism>
<feature type="active site" description="Acyl-ester intermediate" evidence="7">
    <location>
        <position position="132"/>
    </location>
</feature>
<feature type="chain" id="PRO_5011600862" evidence="12">
    <location>
        <begin position="29"/>
        <end position="429"/>
    </location>
</feature>
<keyword evidence="14" id="KW-0645">Protease</keyword>
<feature type="region of interest" description="Disordered" evidence="10">
    <location>
        <begin position="26"/>
        <end position="89"/>
    </location>
</feature>
<evidence type="ECO:0000256" key="4">
    <source>
        <dbReference type="ARBA" id="ARBA00022960"/>
    </source>
</evidence>
<dbReference type="InterPro" id="IPR001967">
    <property type="entry name" value="Peptidase_S11_N"/>
</dbReference>
<feature type="compositionally biased region" description="Basic and acidic residues" evidence="10">
    <location>
        <begin position="37"/>
        <end position="48"/>
    </location>
</feature>
<evidence type="ECO:0000256" key="11">
    <source>
        <dbReference type="SAM" id="Phobius"/>
    </source>
</evidence>
<dbReference type="GO" id="GO:0009002">
    <property type="term" value="F:serine-type D-Ala-D-Ala carboxypeptidase activity"/>
    <property type="evidence" value="ECO:0007669"/>
    <property type="project" value="InterPro"/>
</dbReference>
<dbReference type="Gene3D" id="3.40.710.10">
    <property type="entry name" value="DD-peptidase/beta-lactamase superfamily"/>
    <property type="match status" value="1"/>
</dbReference>
<dbReference type="PANTHER" id="PTHR21581:SF33">
    <property type="entry name" value="D-ALANYL-D-ALANINE CARBOXYPEPTIDASE DACB"/>
    <property type="match status" value="1"/>
</dbReference>
<evidence type="ECO:0000256" key="9">
    <source>
        <dbReference type="RuleBase" id="RU004016"/>
    </source>
</evidence>